<dbReference type="GO" id="GO:0008168">
    <property type="term" value="F:methyltransferase activity"/>
    <property type="evidence" value="ECO:0007669"/>
    <property type="project" value="UniProtKB-KW"/>
</dbReference>
<dbReference type="RefSeq" id="WP_341692079.1">
    <property type="nucleotide sequence ID" value="NZ_JBBYHS010000009.1"/>
</dbReference>
<keyword evidence="3 8" id="KW-0489">Methyltransferase</keyword>
<dbReference type="SUPFAM" id="SSF53335">
    <property type="entry name" value="S-adenosyl-L-methionine-dependent methyltransferases"/>
    <property type="match status" value="2"/>
</dbReference>
<sequence length="431" mass="50119">MNLIESKNKINFIDYREEYSNLVSFNNNKNLSVHRWYPFVEGYSAEFVKRIIGEQKYIPDNCLEPFGGIGTTALACQDLNIKCHSVEINPFFYDVTKAKLSNFDSKKFEDDILSFASFLKKCKSIPKIPILESKTFFENDNRSKWIFDLSVTYGISDILEQIKKIKLDGNENHILFKIALANLLVPSSNVFRNGKCMSFRKDWKNKNITREEFHENFINFCRNVLLVDIRSRENMINTVYNSSTCYNGDSRKLVSNINEKFDLIITSPPYLNSRDYTDVYRLELWILGYIDKFVDERKLRKSTLTSHVQVPIPETDYPDIEEINSFLLHLNNLDGGLWNKNIPNMFKGYFNDMDILIKEFYNKLNVGGKAYINVSNSSYGNKICEVDLILAKIGEMNNLEVEEIRIARNIGSSSQQNVKFPVRESVIVLRK</sequence>
<dbReference type="InterPro" id="IPR017985">
    <property type="entry name" value="MeTrfase_CN4_CS"/>
</dbReference>
<reference evidence="8 9" key="1">
    <citation type="submission" date="2024-04" db="EMBL/GenBank/DDBJ databases">
        <title>Flavobacterium sp. DGU38 16S ribosomal RNA gene Genome sequencing and assembly.</title>
        <authorList>
            <person name="Park S."/>
        </authorList>
    </citation>
    <scope>NUCLEOTIDE SEQUENCE [LARGE SCALE GENOMIC DNA]</scope>
    <source>
        <strain evidence="8 9">DGU38</strain>
    </source>
</reference>
<keyword evidence="9" id="KW-1185">Reference proteome</keyword>
<accession>A0ABU9INQ7</accession>
<keyword evidence="6" id="KW-0680">Restriction system</keyword>
<dbReference type="GO" id="GO:0032259">
    <property type="term" value="P:methylation"/>
    <property type="evidence" value="ECO:0007669"/>
    <property type="project" value="UniProtKB-KW"/>
</dbReference>
<organism evidence="8 9">
    <name type="scientific">Flavobacterium calami</name>
    <dbReference type="NCBI Taxonomy" id="3139144"/>
    <lineage>
        <taxon>Bacteria</taxon>
        <taxon>Pseudomonadati</taxon>
        <taxon>Bacteroidota</taxon>
        <taxon>Flavobacteriia</taxon>
        <taxon>Flavobacteriales</taxon>
        <taxon>Flavobacteriaceae</taxon>
        <taxon>Flavobacterium</taxon>
    </lineage>
</organism>
<comment type="catalytic activity">
    <reaction evidence="7">
        <text>a 2'-deoxycytidine in DNA + S-adenosyl-L-methionine = an N(4)-methyl-2'-deoxycytidine in DNA + S-adenosyl-L-homocysteine + H(+)</text>
        <dbReference type="Rhea" id="RHEA:16857"/>
        <dbReference type="Rhea" id="RHEA-COMP:11369"/>
        <dbReference type="Rhea" id="RHEA-COMP:13674"/>
        <dbReference type="ChEBI" id="CHEBI:15378"/>
        <dbReference type="ChEBI" id="CHEBI:57856"/>
        <dbReference type="ChEBI" id="CHEBI:59789"/>
        <dbReference type="ChEBI" id="CHEBI:85452"/>
        <dbReference type="ChEBI" id="CHEBI:137933"/>
        <dbReference type="EC" id="2.1.1.113"/>
    </reaction>
</comment>
<protein>
    <recommendedName>
        <fullName evidence="2">site-specific DNA-methyltransferase (cytosine-N(4)-specific)</fullName>
        <ecNumber evidence="2">2.1.1.113</ecNumber>
    </recommendedName>
</protein>
<evidence type="ECO:0000256" key="5">
    <source>
        <dbReference type="ARBA" id="ARBA00022691"/>
    </source>
</evidence>
<proteinExistence type="inferred from homology"/>
<evidence type="ECO:0000313" key="9">
    <source>
        <dbReference type="Proteomes" id="UP001485226"/>
    </source>
</evidence>
<comment type="caution">
    <text evidence="8">The sequence shown here is derived from an EMBL/GenBank/DDBJ whole genome shotgun (WGS) entry which is preliminary data.</text>
</comment>
<dbReference type="Proteomes" id="UP001485226">
    <property type="component" value="Unassembled WGS sequence"/>
</dbReference>
<evidence type="ECO:0000256" key="4">
    <source>
        <dbReference type="ARBA" id="ARBA00022679"/>
    </source>
</evidence>
<name>A0ABU9INQ7_9FLAO</name>
<keyword evidence="5" id="KW-0949">S-adenosyl-L-methionine</keyword>
<dbReference type="Gene3D" id="3.40.50.150">
    <property type="entry name" value="Vaccinia Virus protein VP39"/>
    <property type="match status" value="2"/>
</dbReference>
<dbReference type="PROSITE" id="PS00093">
    <property type="entry name" value="N4_MTASE"/>
    <property type="match status" value="1"/>
</dbReference>
<evidence type="ECO:0000313" key="8">
    <source>
        <dbReference type="EMBL" id="MEL1254072.1"/>
    </source>
</evidence>
<evidence type="ECO:0000256" key="6">
    <source>
        <dbReference type="ARBA" id="ARBA00022747"/>
    </source>
</evidence>
<comment type="similarity">
    <text evidence="1">Belongs to the N(4)/N(6)-methyltransferase family. N(4) subfamily.</text>
</comment>
<dbReference type="EMBL" id="JBBYHS010000009">
    <property type="protein sequence ID" value="MEL1254072.1"/>
    <property type="molecule type" value="Genomic_DNA"/>
</dbReference>
<evidence type="ECO:0000256" key="3">
    <source>
        <dbReference type="ARBA" id="ARBA00022603"/>
    </source>
</evidence>
<gene>
    <name evidence="8" type="ORF">AAEO57_09820</name>
</gene>
<keyword evidence="4" id="KW-0808">Transferase</keyword>
<evidence type="ECO:0000256" key="2">
    <source>
        <dbReference type="ARBA" id="ARBA00012185"/>
    </source>
</evidence>
<evidence type="ECO:0000256" key="7">
    <source>
        <dbReference type="ARBA" id="ARBA00049120"/>
    </source>
</evidence>
<evidence type="ECO:0000256" key="1">
    <source>
        <dbReference type="ARBA" id="ARBA00010203"/>
    </source>
</evidence>
<dbReference type="InterPro" id="IPR029063">
    <property type="entry name" value="SAM-dependent_MTases_sf"/>
</dbReference>
<dbReference type="EC" id="2.1.1.113" evidence="2"/>